<dbReference type="InterPro" id="IPR004375">
    <property type="entry name" value="NanQ/TabA/YiaL"/>
</dbReference>
<protein>
    <submittedName>
        <fullName evidence="1">DUF386 family protein</fullName>
    </submittedName>
</protein>
<proteinExistence type="predicted"/>
<evidence type="ECO:0000313" key="1">
    <source>
        <dbReference type="EMBL" id="RRJ64207.1"/>
    </source>
</evidence>
<dbReference type="AlphaFoldDB" id="A0A3P3U1I8"/>
<name>A0A3P3U1I8_9BACL</name>
<gene>
    <name evidence="1" type="ORF">EHV15_15720</name>
</gene>
<dbReference type="InterPro" id="IPR037012">
    <property type="entry name" value="NanQ/TabA/YiaL_sf"/>
</dbReference>
<reference evidence="1 2" key="1">
    <citation type="submission" date="2018-11" db="EMBL/GenBank/DDBJ databases">
        <title>Genome sequencing of Paenibacillus sp. KCOM 3021 (= ChDC PVNT-B20).</title>
        <authorList>
            <person name="Kook J.-K."/>
            <person name="Park S.-N."/>
            <person name="Lim Y.K."/>
        </authorList>
    </citation>
    <scope>NUCLEOTIDE SEQUENCE [LARGE SCALE GENOMIC DNA]</scope>
    <source>
        <strain evidence="1 2">KCOM 3021</strain>
    </source>
</reference>
<dbReference type="Gene3D" id="2.60.120.370">
    <property type="entry name" value="YhcH/YjgK/YiaL"/>
    <property type="match status" value="1"/>
</dbReference>
<dbReference type="Proteomes" id="UP000267017">
    <property type="component" value="Unassembled WGS sequence"/>
</dbReference>
<dbReference type="Pfam" id="PF04074">
    <property type="entry name" value="DUF386"/>
    <property type="match status" value="1"/>
</dbReference>
<organism evidence="1 2">
    <name type="scientific">Paenibacillus oralis</name>
    <dbReference type="NCBI Taxonomy" id="2490856"/>
    <lineage>
        <taxon>Bacteria</taxon>
        <taxon>Bacillati</taxon>
        <taxon>Bacillota</taxon>
        <taxon>Bacilli</taxon>
        <taxon>Bacillales</taxon>
        <taxon>Paenibacillaceae</taxon>
        <taxon>Paenibacillus</taxon>
    </lineage>
</organism>
<dbReference type="EMBL" id="RRCN01000001">
    <property type="protein sequence ID" value="RRJ64207.1"/>
    <property type="molecule type" value="Genomic_DNA"/>
</dbReference>
<keyword evidence="2" id="KW-1185">Reference proteome</keyword>
<evidence type="ECO:0000313" key="2">
    <source>
        <dbReference type="Proteomes" id="UP000267017"/>
    </source>
</evidence>
<accession>A0A3P3U1I8</accession>
<dbReference type="SUPFAM" id="SSF51197">
    <property type="entry name" value="Clavaminate synthase-like"/>
    <property type="match status" value="1"/>
</dbReference>
<dbReference type="OrthoDB" id="9792756at2"/>
<comment type="caution">
    <text evidence="1">The sequence shown here is derived from an EMBL/GenBank/DDBJ whole genome shotgun (WGS) entry which is preliminary data.</text>
</comment>
<sequence length="47" mass="5413">MSGKSTCIRLPFAVFFPSDLHRPCGHVHGESPVRKIVIKIHRKLFRL</sequence>